<keyword evidence="10" id="KW-0539">Nucleus</keyword>
<feature type="compositionally biased region" description="Acidic residues" evidence="12">
    <location>
        <begin position="189"/>
        <end position="200"/>
    </location>
</feature>
<dbReference type="GO" id="GO:0003677">
    <property type="term" value="F:DNA binding"/>
    <property type="evidence" value="ECO:0007669"/>
    <property type="project" value="UniProtKB-KW"/>
</dbReference>
<dbReference type="PROSITE" id="PS51294">
    <property type="entry name" value="HTH_MYB"/>
    <property type="match status" value="1"/>
</dbReference>
<evidence type="ECO:0000256" key="5">
    <source>
        <dbReference type="ARBA" id="ARBA00023012"/>
    </source>
</evidence>
<dbReference type="Pfam" id="PF00249">
    <property type="entry name" value="Myb_DNA-binding"/>
    <property type="match status" value="1"/>
</dbReference>
<dbReference type="GO" id="GO:0009736">
    <property type="term" value="P:cytokinin-activated signaling pathway"/>
    <property type="evidence" value="ECO:0007669"/>
    <property type="project" value="UniProtKB-KW"/>
</dbReference>
<evidence type="ECO:0000259" key="13">
    <source>
        <dbReference type="PROSITE" id="PS50110"/>
    </source>
</evidence>
<keyword evidence="16" id="KW-1185">Reference proteome</keyword>
<dbReference type="InterPro" id="IPR006447">
    <property type="entry name" value="Myb_dom_plants"/>
</dbReference>
<evidence type="ECO:0000259" key="14">
    <source>
        <dbReference type="PROSITE" id="PS51294"/>
    </source>
</evidence>
<keyword evidence="7" id="KW-0238">DNA-binding</keyword>
<dbReference type="GO" id="GO:0003700">
    <property type="term" value="F:DNA-binding transcription factor activity"/>
    <property type="evidence" value="ECO:0007669"/>
    <property type="project" value="InterPro"/>
</dbReference>
<dbReference type="Pfam" id="PF00072">
    <property type="entry name" value="Response_reg"/>
    <property type="match status" value="1"/>
</dbReference>
<sequence length="706" mass="78018">MVVGDRFPVGMRVLAVDDDKTCLTVLENLLRKCQYNVTTTNQAIKALEMLRKNRNKFDLVISDVNMPDMDGFKLLELVGLEMDLPVIMLSGYGDKERVMRGVIQGACDYLTKPVRIEELQNIWQHVLRRRIDSKDKNKTASEGKGCSMAGKFANEEKARYMAGECSQAMAPKNNTDQNIKLGQKRKELSEDEEEEEYDKENEEHSNQKKPRLVWDAELHRKFLAAVNHLGIDKAFPKRILDLMNVEGLTRENVASHLQKYRLGLRKPTQQPSMVAALGSSDPYLQMDSVEGFRTLSGSVGMLSTTLPSYASGGVFCRLNPPSGLRGVNSALFQPVLSQNNSMSAKAFGNMQLSMFSANQTSSLLQGIPTSIDANKFQQNRSPGIRKLSPLDDSSGFKVSSGFSDTRATVINPNNFVHDLSNNHLLLQRNSPPAQNSGAFRNHSSLGAASVNTQSFDPGICELDHNRHNKSWQGTTQISKFPTNTSAVSKVFTHDQLAQNNSKFSSSTFCSGNSPVDFSSTRAIAPPLEDARGKLQSQEGLLENILLASCYTQHQSWESDKRGCNKDMSQTFNSTKSVSPNGDTSSLGHSLDQNNSVSSEGIGASLVNPSITQSNEGEKFYSMKSNDACILRSMESQEGLMQNTFGSLNDIMSEITEQVRPNIVLVIVFCLAMISSGFNSLTDYIYFFVGVSVKGCTYDVSIIQFQF</sequence>
<evidence type="ECO:0000256" key="9">
    <source>
        <dbReference type="ARBA" id="ARBA00023163"/>
    </source>
</evidence>
<comment type="caution">
    <text evidence="15">The sequence shown here is derived from an EMBL/GenBank/DDBJ whole genome shotgun (WGS) entry which is preliminary data.</text>
</comment>
<evidence type="ECO:0000313" key="16">
    <source>
        <dbReference type="Proteomes" id="UP000289340"/>
    </source>
</evidence>
<dbReference type="InterPro" id="IPR001789">
    <property type="entry name" value="Sig_transdc_resp-reg_receiver"/>
</dbReference>
<evidence type="ECO:0000256" key="10">
    <source>
        <dbReference type="ARBA" id="ARBA00023242"/>
    </source>
</evidence>
<evidence type="ECO:0000256" key="2">
    <source>
        <dbReference type="ARBA" id="ARBA00006015"/>
    </source>
</evidence>
<dbReference type="InterPro" id="IPR001005">
    <property type="entry name" value="SANT/Myb"/>
</dbReference>
<dbReference type="PANTHER" id="PTHR43874">
    <property type="entry name" value="TWO-COMPONENT RESPONSE REGULATOR"/>
    <property type="match status" value="1"/>
</dbReference>
<proteinExistence type="inferred from homology"/>
<dbReference type="GO" id="GO:0005634">
    <property type="term" value="C:nucleus"/>
    <property type="evidence" value="ECO:0007669"/>
    <property type="project" value="UniProtKB-SubCell"/>
</dbReference>
<dbReference type="AlphaFoldDB" id="A0A445I5E7"/>
<evidence type="ECO:0000256" key="8">
    <source>
        <dbReference type="ARBA" id="ARBA00023159"/>
    </source>
</evidence>
<dbReference type="Proteomes" id="UP000289340">
    <property type="component" value="Chromosome 11"/>
</dbReference>
<comment type="subcellular location">
    <subcellularLocation>
        <location evidence="1">Nucleus</location>
    </subcellularLocation>
</comment>
<evidence type="ECO:0000256" key="11">
    <source>
        <dbReference type="PROSITE-ProRule" id="PRU00169"/>
    </source>
</evidence>
<name>A0A445I5E7_GLYSO</name>
<dbReference type="PROSITE" id="PS50110">
    <property type="entry name" value="RESPONSE_REGULATORY"/>
    <property type="match status" value="1"/>
</dbReference>
<feature type="modified residue" description="4-aspartylphosphate" evidence="11">
    <location>
        <position position="63"/>
    </location>
</feature>
<dbReference type="InterPro" id="IPR017053">
    <property type="entry name" value="Response_reg_B-typ_pln"/>
</dbReference>
<dbReference type="InterPro" id="IPR009057">
    <property type="entry name" value="Homeodomain-like_sf"/>
</dbReference>
<dbReference type="NCBIfam" id="TIGR01557">
    <property type="entry name" value="myb_SHAQKYF"/>
    <property type="match status" value="1"/>
</dbReference>
<dbReference type="InterPro" id="IPR017930">
    <property type="entry name" value="Myb_dom"/>
</dbReference>
<protein>
    <submittedName>
        <fullName evidence="15">Two-component response regulator ORR22 isoform B</fullName>
    </submittedName>
</protein>
<keyword evidence="5" id="KW-0902">Two-component regulatory system</keyword>
<dbReference type="PIRSF" id="PIRSF036392">
    <property type="entry name" value="RR_ARR_type-B"/>
    <property type="match status" value="1"/>
</dbReference>
<evidence type="ECO:0000256" key="1">
    <source>
        <dbReference type="ARBA" id="ARBA00004123"/>
    </source>
</evidence>
<keyword evidence="9" id="KW-0804">Transcription</keyword>
<keyword evidence="8" id="KW-0010">Activator</keyword>
<dbReference type="EMBL" id="QZWG01000011">
    <property type="protein sequence ID" value="RZB81227.1"/>
    <property type="molecule type" value="Genomic_DNA"/>
</dbReference>
<dbReference type="GO" id="GO:0000160">
    <property type="term" value="P:phosphorelay signal transduction system"/>
    <property type="evidence" value="ECO:0007669"/>
    <property type="project" value="UniProtKB-KW"/>
</dbReference>
<gene>
    <name evidence="15" type="ORF">D0Y65_030813</name>
</gene>
<feature type="region of interest" description="Disordered" evidence="12">
    <location>
        <begin position="171"/>
        <end position="208"/>
    </location>
</feature>
<accession>A0A445I5E7</accession>
<evidence type="ECO:0000256" key="12">
    <source>
        <dbReference type="SAM" id="MobiDB-lite"/>
    </source>
</evidence>
<dbReference type="Gene3D" id="3.40.50.2300">
    <property type="match status" value="1"/>
</dbReference>
<keyword evidence="4" id="KW-0932">Cytokinin signaling pathway</keyword>
<dbReference type="CDD" id="cd17584">
    <property type="entry name" value="REC_typeB_ARR-like"/>
    <property type="match status" value="1"/>
</dbReference>
<feature type="domain" description="HTH myb-type" evidence="14">
    <location>
        <begin position="206"/>
        <end position="265"/>
    </location>
</feature>
<evidence type="ECO:0000313" key="15">
    <source>
        <dbReference type="EMBL" id="RZB81227.1"/>
    </source>
</evidence>
<keyword evidence="3 11" id="KW-0597">Phosphoprotein</keyword>
<dbReference type="FunFam" id="1.10.10.60:FF:000007">
    <property type="entry name" value="Two-component response regulator"/>
    <property type="match status" value="1"/>
</dbReference>
<dbReference type="SMART" id="SM00448">
    <property type="entry name" value="REC"/>
    <property type="match status" value="1"/>
</dbReference>
<evidence type="ECO:0000256" key="4">
    <source>
        <dbReference type="ARBA" id="ARBA00022864"/>
    </source>
</evidence>
<comment type="similarity">
    <text evidence="2">Belongs to the ARR family. Type-B subfamily.</text>
</comment>
<feature type="region of interest" description="Disordered" evidence="12">
    <location>
        <begin position="567"/>
        <end position="592"/>
    </location>
</feature>
<dbReference type="SUPFAM" id="SSF46689">
    <property type="entry name" value="Homeodomain-like"/>
    <property type="match status" value="1"/>
</dbReference>
<evidence type="ECO:0000256" key="7">
    <source>
        <dbReference type="ARBA" id="ARBA00023125"/>
    </source>
</evidence>
<dbReference type="PANTHER" id="PTHR43874:SF205">
    <property type="entry name" value="TWO-COMPONENT RESPONSE REGULATOR ORR23"/>
    <property type="match status" value="1"/>
</dbReference>
<evidence type="ECO:0000256" key="6">
    <source>
        <dbReference type="ARBA" id="ARBA00023015"/>
    </source>
</evidence>
<dbReference type="InterPro" id="IPR045279">
    <property type="entry name" value="ARR-like"/>
</dbReference>
<evidence type="ECO:0000256" key="3">
    <source>
        <dbReference type="ARBA" id="ARBA00022553"/>
    </source>
</evidence>
<dbReference type="InterPro" id="IPR011006">
    <property type="entry name" value="CheY-like_superfamily"/>
</dbReference>
<organism evidence="15 16">
    <name type="scientific">Glycine soja</name>
    <name type="common">Wild soybean</name>
    <dbReference type="NCBI Taxonomy" id="3848"/>
    <lineage>
        <taxon>Eukaryota</taxon>
        <taxon>Viridiplantae</taxon>
        <taxon>Streptophyta</taxon>
        <taxon>Embryophyta</taxon>
        <taxon>Tracheophyta</taxon>
        <taxon>Spermatophyta</taxon>
        <taxon>Magnoliopsida</taxon>
        <taxon>eudicotyledons</taxon>
        <taxon>Gunneridae</taxon>
        <taxon>Pentapetalae</taxon>
        <taxon>rosids</taxon>
        <taxon>fabids</taxon>
        <taxon>Fabales</taxon>
        <taxon>Fabaceae</taxon>
        <taxon>Papilionoideae</taxon>
        <taxon>50 kb inversion clade</taxon>
        <taxon>NPAAA clade</taxon>
        <taxon>indigoferoid/millettioid clade</taxon>
        <taxon>Phaseoleae</taxon>
        <taxon>Glycine</taxon>
        <taxon>Glycine subgen. Soja</taxon>
    </lineage>
</organism>
<reference evidence="15 16" key="1">
    <citation type="submission" date="2018-09" db="EMBL/GenBank/DDBJ databases">
        <title>A high-quality reference genome of wild soybean provides a powerful tool to mine soybean genomes.</title>
        <authorList>
            <person name="Xie M."/>
            <person name="Chung C.Y.L."/>
            <person name="Li M.-W."/>
            <person name="Wong F.-L."/>
            <person name="Chan T.-F."/>
            <person name="Lam H.-M."/>
        </authorList>
    </citation>
    <scope>NUCLEOTIDE SEQUENCE [LARGE SCALE GENOMIC DNA]</scope>
    <source>
        <strain evidence="16">cv. W05</strain>
        <tissue evidence="15">Hypocotyl of etiolated seedlings</tissue>
    </source>
</reference>
<dbReference type="SUPFAM" id="SSF52172">
    <property type="entry name" value="CheY-like"/>
    <property type="match status" value="1"/>
</dbReference>
<dbReference type="Gene3D" id="1.10.10.60">
    <property type="entry name" value="Homeodomain-like"/>
    <property type="match status" value="1"/>
</dbReference>
<keyword evidence="6" id="KW-0805">Transcription regulation</keyword>
<feature type="domain" description="Response regulatory" evidence="13">
    <location>
        <begin position="12"/>
        <end position="127"/>
    </location>
</feature>